<gene>
    <name evidence="1" type="ORF">PoB_007023200</name>
</gene>
<comment type="caution">
    <text evidence="1">The sequence shown here is derived from an EMBL/GenBank/DDBJ whole genome shotgun (WGS) entry which is preliminary data.</text>
</comment>
<dbReference type="Proteomes" id="UP000735302">
    <property type="component" value="Unassembled WGS sequence"/>
</dbReference>
<accession>A0AAV4DHK9</accession>
<protein>
    <submittedName>
        <fullName evidence="1">Uncharacterized protein</fullName>
    </submittedName>
</protein>
<name>A0AAV4DHK9_9GAST</name>
<sequence>MGPSSLGYTSLGSVQEPGLSNSSTLLFRELIRGTDQNQPDDNDGQCAEISRILGDCHRTRYRQAMKNCDWMFSRTHFIKCYDKTTGSKDLMKLFNMCASSWCTNRPCTDAINAIRASGCANVPSVPEMSAFLQGNKCPASQAFIE</sequence>
<proteinExistence type="predicted"/>
<evidence type="ECO:0000313" key="2">
    <source>
        <dbReference type="Proteomes" id="UP000735302"/>
    </source>
</evidence>
<evidence type="ECO:0000313" key="1">
    <source>
        <dbReference type="EMBL" id="GFO43727.1"/>
    </source>
</evidence>
<reference evidence="1 2" key="1">
    <citation type="journal article" date="2021" name="Elife">
        <title>Chloroplast acquisition without the gene transfer in kleptoplastic sea slugs, Plakobranchus ocellatus.</title>
        <authorList>
            <person name="Maeda T."/>
            <person name="Takahashi S."/>
            <person name="Yoshida T."/>
            <person name="Shimamura S."/>
            <person name="Takaki Y."/>
            <person name="Nagai Y."/>
            <person name="Toyoda A."/>
            <person name="Suzuki Y."/>
            <person name="Arimoto A."/>
            <person name="Ishii H."/>
            <person name="Satoh N."/>
            <person name="Nishiyama T."/>
            <person name="Hasebe M."/>
            <person name="Maruyama T."/>
            <person name="Minagawa J."/>
            <person name="Obokata J."/>
            <person name="Shigenobu S."/>
        </authorList>
    </citation>
    <scope>NUCLEOTIDE SEQUENCE [LARGE SCALE GENOMIC DNA]</scope>
</reference>
<organism evidence="1 2">
    <name type="scientific">Plakobranchus ocellatus</name>
    <dbReference type="NCBI Taxonomy" id="259542"/>
    <lineage>
        <taxon>Eukaryota</taxon>
        <taxon>Metazoa</taxon>
        <taxon>Spiralia</taxon>
        <taxon>Lophotrochozoa</taxon>
        <taxon>Mollusca</taxon>
        <taxon>Gastropoda</taxon>
        <taxon>Heterobranchia</taxon>
        <taxon>Euthyneura</taxon>
        <taxon>Panpulmonata</taxon>
        <taxon>Sacoglossa</taxon>
        <taxon>Placobranchoidea</taxon>
        <taxon>Plakobranchidae</taxon>
        <taxon>Plakobranchus</taxon>
    </lineage>
</organism>
<keyword evidence="2" id="KW-1185">Reference proteome</keyword>
<dbReference type="AlphaFoldDB" id="A0AAV4DHK9"/>
<dbReference type="EMBL" id="BLXT01007896">
    <property type="protein sequence ID" value="GFO43727.1"/>
    <property type="molecule type" value="Genomic_DNA"/>
</dbReference>